<dbReference type="Pfam" id="PF02375">
    <property type="entry name" value="JmjN"/>
    <property type="match status" value="1"/>
</dbReference>
<evidence type="ECO:0000313" key="7">
    <source>
        <dbReference type="Proteomes" id="UP001491310"/>
    </source>
</evidence>
<dbReference type="SUPFAM" id="SSF51197">
    <property type="entry name" value="Clavaminate synthase-like"/>
    <property type="match status" value="1"/>
</dbReference>
<gene>
    <name evidence="6" type="ORF">WJX75_006843</name>
</gene>
<sequence length="949" mass="104856">MNSRVTKKKNNMISWESKSRDWLDAVPECPVYRPTREEFQDPLAYIRSIQGQAEQWGICKIIPPLTPTVPGSLMCRELDGAVLKFTTREQPVRERVWNDMDEGKFHQAETMYTFQQYTKLAEEFQRKQLGTAGSFPARMVELEYWRQRKIATDLTVEYGNDVEGTAFCAQHDGDRLGDSDWNLQKLPRLDESTLRLLKGEVPGITTPMLYIGMLYATFAWHVEDHYLYSINYQHLGANKTWYGVPGYAADGFEKVAVGQVYARALQAERKTGREASVAAHRTILGKTTMFSPQLLVDAGVRVCRAVQQPGEFIVTFPRAYHAGFSNGFCVGEAVNFAMHDWYRFGADCCLRYRRLNQPPILPHDELICEEATELRERLISGQGASSSADPAADVSLAGTFVSLLRQQNKQRAVMVRQRKLTQRPMPDDDDDGQLSTDCARCAHLCYLTMVVSQEHEEVRCLECALFDNVEGPQQKLFCHPKLDYYEECARWFEQQPLLKDADWEGRLRNRGLTEDELHSAGWGCPSSRTVPQPNQPFKWAELPSAEPAPEPEESPAAVNAIMPLGGSADPVERPQPPLRPALSNAAASDSNMSVDVVGVSTACDAAGERSNSADASSGNKEPTPTSTLDSGAALCARSPLKDSPGDNVQPSAAPVQQEEQPSAAEAVPSIGADGGDGGETAEQEDVVAAQPAKNANATSQRDQASPKKVAPKGPSRFYSGEGGSVQLVSDLNIEMGSAMMRRRVYCLKKDRSQLFLRVREVIKASGQLRTPSEGARDSVHNAWRRAAKKAEDAAAAGLTVPELPPLPRRYTCKDELDIVNTFLVGLNEVAHIFHWLATSQQRKRLELFCQGVWLSQLEAGCAAMPGVSDSPVIQGTPEMRPASKRGAKLQGRVRKPSTKTRAGKARLEEVLVMDDEVVTLSDADRAVLAQQSQNPILTRFLAKRQSAVS</sequence>
<keyword evidence="1" id="KW-0479">Metal-binding</keyword>
<comment type="caution">
    <text evidence="6">The sequence shown here is derived from an EMBL/GenBank/DDBJ whole genome shotgun (WGS) entry which is preliminary data.</text>
</comment>
<feature type="region of interest" description="Disordered" evidence="3">
    <location>
        <begin position="608"/>
        <end position="721"/>
    </location>
</feature>
<feature type="compositionally biased region" description="Polar residues" evidence="3">
    <location>
        <begin position="609"/>
        <end position="629"/>
    </location>
</feature>
<reference evidence="6 7" key="1">
    <citation type="journal article" date="2024" name="Nat. Commun.">
        <title>Phylogenomics reveals the evolutionary origins of lichenization in chlorophyte algae.</title>
        <authorList>
            <person name="Puginier C."/>
            <person name="Libourel C."/>
            <person name="Otte J."/>
            <person name="Skaloud P."/>
            <person name="Haon M."/>
            <person name="Grisel S."/>
            <person name="Petersen M."/>
            <person name="Berrin J.G."/>
            <person name="Delaux P.M."/>
            <person name="Dal Grande F."/>
            <person name="Keller J."/>
        </authorList>
    </citation>
    <scope>NUCLEOTIDE SEQUENCE [LARGE SCALE GENOMIC DNA]</scope>
    <source>
        <strain evidence="6 7">SAG 216-7</strain>
    </source>
</reference>
<feature type="compositionally biased region" description="Polar residues" evidence="3">
    <location>
        <begin position="693"/>
        <end position="703"/>
    </location>
</feature>
<organism evidence="6 7">
    <name type="scientific">Coccomyxa subellipsoidea</name>
    <dbReference type="NCBI Taxonomy" id="248742"/>
    <lineage>
        <taxon>Eukaryota</taxon>
        <taxon>Viridiplantae</taxon>
        <taxon>Chlorophyta</taxon>
        <taxon>core chlorophytes</taxon>
        <taxon>Trebouxiophyceae</taxon>
        <taxon>Trebouxiophyceae incertae sedis</taxon>
        <taxon>Coccomyxaceae</taxon>
        <taxon>Coccomyxa</taxon>
    </lineage>
</organism>
<dbReference type="InterPro" id="IPR003349">
    <property type="entry name" value="JmjN"/>
</dbReference>
<dbReference type="InterPro" id="IPR003347">
    <property type="entry name" value="JmjC_dom"/>
</dbReference>
<evidence type="ECO:0000259" key="4">
    <source>
        <dbReference type="PROSITE" id="PS51183"/>
    </source>
</evidence>
<protein>
    <recommendedName>
        <fullName evidence="8">JmjC-domain-containing protein</fullName>
    </recommendedName>
</protein>
<name>A0ABR2YJL1_9CHLO</name>
<evidence type="ECO:0000256" key="1">
    <source>
        <dbReference type="ARBA" id="ARBA00022723"/>
    </source>
</evidence>
<dbReference type="SMART" id="SM00545">
    <property type="entry name" value="JmjN"/>
    <property type="match status" value="1"/>
</dbReference>
<keyword evidence="7" id="KW-1185">Reference proteome</keyword>
<feature type="region of interest" description="Disordered" evidence="3">
    <location>
        <begin position="520"/>
        <end position="591"/>
    </location>
</feature>
<dbReference type="Gene3D" id="2.60.120.650">
    <property type="entry name" value="Cupin"/>
    <property type="match status" value="1"/>
</dbReference>
<keyword evidence="2" id="KW-0408">Iron</keyword>
<evidence type="ECO:0000313" key="6">
    <source>
        <dbReference type="EMBL" id="KAK9906722.1"/>
    </source>
</evidence>
<evidence type="ECO:0000259" key="5">
    <source>
        <dbReference type="PROSITE" id="PS51184"/>
    </source>
</evidence>
<dbReference type="PROSITE" id="PS51184">
    <property type="entry name" value="JMJC"/>
    <property type="match status" value="1"/>
</dbReference>
<feature type="domain" description="JmjC" evidence="5">
    <location>
        <begin position="175"/>
        <end position="353"/>
    </location>
</feature>
<dbReference type="Pfam" id="PF02373">
    <property type="entry name" value="JmjC"/>
    <property type="match status" value="1"/>
</dbReference>
<dbReference type="PROSITE" id="PS51183">
    <property type="entry name" value="JMJN"/>
    <property type="match status" value="1"/>
</dbReference>
<feature type="domain" description="JmjN" evidence="4">
    <location>
        <begin position="29"/>
        <end position="70"/>
    </location>
</feature>
<evidence type="ECO:0000256" key="3">
    <source>
        <dbReference type="SAM" id="MobiDB-lite"/>
    </source>
</evidence>
<evidence type="ECO:0008006" key="8">
    <source>
        <dbReference type="Google" id="ProtNLM"/>
    </source>
</evidence>
<dbReference type="PANTHER" id="PTHR10694:SF33">
    <property type="entry name" value="LYSINE-SPECIFIC DEMETHYLASE 5"/>
    <property type="match status" value="1"/>
</dbReference>
<evidence type="ECO:0000256" key="2">
    <source>
        <dbReference type="ARBA" id="ARBA00023004"/>
    </source>
</evidence>
<accession>A0ABR2YJL1</accession>
<dbReference type="Proteomes" id="UP001491310">
    <property type="component" value="Unassembled WGS sequence"/>
</dbReference>
<dbReference type="PANTHER" id="PTHR10694">
    <property type="entry name" value="LYSINE-SPECIFIC DEMETHYLASE"/>
    <property type="match status" value="1"/>
</dbReference>
<dbReference type="SMART" id="SM00558">
    <property type="entry name" value="JmjC"/>
    <property type="match status" value="1"/>
</dbReference>
<proteinExistence type="predicted"/>
<dbReference type="EMBL" id="JALJOT010000010">
    <property type="protein sequence ID" value="KAK9906722.1"/>
    <property type="molecule type" value="Genomic_DNA"/>
</dbReference>